<dbReference type="EMBL" id="UINC01000923">
    <property type="protein sequence ID" value="SUZ63720.1"/>
    <property type="molecule type" value="Genomic_DNA"/>
</dbReference>
<evidence type="ECO:0000313" key="1">
    <source>
        <dbReference type="EMBL" id="SUZ63720.1"/>
    </source>
</evidence>
<name>A0A381P9V2_9ZZZZ</name>
<reference evidence="1" key="1">
    <citation type="submission" date="2018-05" db="EMBL/GenBank/DDBJ databases">
        <authorList>
            <person name="Lanie J.A."/>
            <person name="Ng W.-L."/>
            <person name="Kazmierczak K.M."/>
            <person name="Andrzejewski T.M."/>
            <person name="Davidsen T.M."/>
            <person name="Wayne K.J."/>
            <person name="Tettelin H."/>
            <person name="Glass J.I."/>
            <person name="Rusch D."/>
            <person name="Podicherti R."/>
            <person name="Tsui H.-C.T."/>
            <person name="Winkler M.E."/>
        </authorList>
    </citation>
    <scope>NUCLEOTIDE SEQUENCE</scope>
</reference>
<sequence length="25" mass="2826">MAEVGQNGGWAGQFQFRLSEYHIAE</sequence>
<organism evidence="1">
    <name type="scientific">marine metagenome</name>
    <dbReference type="NCBI Taxonomy" id="408172"/>
    <lineage>
        <taxon>unclassified sequences</taxon>
        <taxon>metagenomes</taxon>
        <taxon>ecological metagenomes</taxon>
    </lineage>
</organism>
<protein>
    <submittedName>
        <fullName evidence="1">Uncharacterized protein</fullName>
    </submittedName>
</protein>
<dbReference type="AlphaFoldDB" id="A0A381P9V2"/>
<proteinExistence type="predicted"/>
<gene>
    <name evidence="1" type="ORF">METZ01_LOCUS16574</name>
</gene>
<accession>A0A381P9V2</accession>